<keyword evidence="2" id="KW-1185">Reference proteome</keyword>
<evidence type="ECO:0000313" key="1">
    <source>
        <dbReference type="EMBL" id="CAB3984578.1"/>
    </source>
</evidence>
<proteinExistence type="predicted"/>
<accession>A0A6S7FY80</accession>
<gene>
    <name evidence="1" type="ORF">PACLA_8A021590</name>
</gene>
<dbReference type="AlphaFoldDB" id="A0A6S7FY80"/>
<sequence length="102" mass="11989">MSVESVVESHVSVYESRINKKRNVSEDRGRREMEISLNGPIVSRCGGVVKAAMTEYWRKESKRDDFWHFIRKSERIQLQPFEVSKVIDGKFKEKSKLPIMDK</sequence>
<protein>
    <submittedName>
        <fullName evidence="1">Uncharacterized protein</fullName>
    </submittedName>
</protein>
<name>A0A6S7FY80_PARCT</name>
<comment type="caution">
    <text evidence="1">The sequence shown here is derived from an EMBL/GenBank/DDBJ whole genome shotgun (WGS) entry which is preliminary data.</text>
</comment>
<organism evidence="1 2">
    <name type="scientific">Paramuricea clavata</name>
    <name type="common">Red gorgonian</name>
    <name type="synonym">Violescent sea-whip</name>
    <dbReference type="NCBI Taxonomy" id="317549"/>
    <lineage>
        <taxon>Eukaryota</taxon>
        <taxon>Metazoa</taxon>
        <taxon>Cnidaria</taxon>
        <taxon>Anthozoa</taxon>
        <taxon>Octocorallia</taxon>
        <taxon>Malacalcyonacea</taxon>
        <taxon>Plexauridae</taxon>
        <taxon>Paramuricea</taxon>
    </lineage>
</organism>
<reference evidence="1" key="1">
    <citation type="submission" date="2020-04" db="EMBL/GenBank/DDBJ databases">
        <authorList>
            <person name="Alioto T."/>
            <person name="Alioto T."/>
            <person name="Gomez Garrido J."/>
        </authorList>
    </citation>
    <scope>NUCLEOTIDE SEQUENCE</scope>
    <source>
        <strain evidence="1">A484AB</strain>
    </source>
</reference>
<dbReference type="EMBL" id="CACRXK020000756">
    <property type="protein sequence ID" value="CAB3984578.1"/>
    <property type="molecule type" value="Genomic_DNA"/>
</dbReference>
<dbReference type="Proteomes" id="UP001152795">
    <property type="component" value="Unassembled WGS sequence"/>
</dbReference>
<evidence type="ECO:0000313" key="2">
    <source>
        <dbReference type="Proteomes" id="UP001152795"/>
    </source>
</evidence>